<sequence length="95" mass="10938">MRFWCVQDTIEEEGFANFLRDRCDDLRRRITKLRMLIGEMEDLGARGVAIDCLKCLIETQARETDKLAALTEVLVVTQASIHEKEGHVARMDLND</sequence>
<dbReference type="EMBL" id="BKCJ010006185">
    <property type="protein sequence ID" value="GEU70809.1"/>
    <property type="molecule type" value="Genomic_DNA"/>
</dbReference>
<protein>
    <submittedName>
        <fullName evidence="2">Uncharacterized protein</fullName>
    </submittedName>
</protein>
<keyword evidence="1" id="KW-0175">Coiled coil</keyword>
<comment type="caution">
    <text evidence="2">The sequence shown here is derived from an EMBL/GenBank/DDBJ whole genome shotgun (WGS) entry which is preliminary data.</text>
</comment>
<evidence type="ECO:0000313" key="2">
    <source>
        <dbReference type="EMBL" id="GEU70809.1"/>
    </source>
</evidence>
<accession>A0A6L2MBE1</accession>
<evidence type="ECO:0000256" key="1">
    <source>
        <dbReference type="SAM" id="Coils"/>
    </source>
</evidence>
<feature type="coiled-coil region" evidence="1">
    <location>
        <begin position="16"/>
        <end position="43"/>
    </location>
</feature>
<proteinExistence type="predicted"/>
<reference evidence="2" key="1">
    <citation type="journal article" date="2019" name="Sci. Rep.">
        <title>Draft genome of Tanacetum cinerariifolium, the natural source of mosquito coil.</title>
        <authorList>
            <person name="Yamashiro T."/>
            <person name="Shiraishi A."/>
            <person name="Satake H."/>
            <person name="Nakayama K."/>
        </authorList>
    </citation>
    <scope>NUCLEOTIDE SEQUENCE</scope>
</reference>
<dbReference type="AlphaFoldDB" id="A0A6L2MBE1"/>
<name>A0A6L2MBE1_TANCI</name>
<gene>
    <name evidence="2" type="ORF">Tci_042787</name>
</gene>
<organism evidence="2">
    <name type="scientific">Tanacetum cinerariifolium</name>
    <name type="common">Dalmatian daisy</name>
    <name type="synonym">Chrysanthemum cinerariifolium</name>
    <dbReference type="NCBI Taxonomy" id="118510"/>
    <lineage>
        <taxon>Eukaryota</taxon>
        <taxon>Viridiplantae</taxon>
        <taxon>Streptophyta</taxon>
        <taxon>Embryophyta</taxon>
        <taxon>Tracheophyta</taxon>
        <taxon>Spermatophyta</taxon>
        <taxon>Magnoliopsida</taxon>
        <taxon>eudicotyledons</taxon>
        <taxon>Gunneridae</taxon>
        <taxon>Pentapetalae</taxon>
        <taxon>asterids</taxon>
        <taxon>campanulids</taxon>
        <taxon>Asterales</taxon>
        <taxon>Asteraceae</taxon>
        <taxon>Asteroideae</taxon>
        <taxon>Anthemideae</taxon>
        <taxon>Anthemidinae</taxon>
        <taxon>Tanacetum</taxon>
    </lineage>
</organism>